<keyword evidence="5 14" id="KW-0328">Glycosyltransferase</keyword>
<comment type="subcellular location">
    <subcellularLocation>
        <location evidence="1 14">Endoplasmic reticulum membrane</location>
        <topology evidence="1 14">Multi-pass membrane protein</topology>
    </subcellularLocation>
</comment>
<sequence>MATLKSAITSILTNPKHSLRIAPLLVLADALLSGLIISKVPYTEIDWKTYMQQIALYQAGERDYTAIKGDTGPLVYPAAHVYVYSFLYELTNQGQDIALGQIIFAGIYIATLIVVMTCYLRAGAPPYLLPLLVLSKRLHSVYMLRLFNDGVAAFFMWLSILLFQGGSLTPAVTVWSFGVGIKMSLLLLAPAVAIIVALAGGLGLAIPLALNAILVQVLLGLPFLQENAIGYLSRAFELTRQFLFEWTVNWRFVTEEVFESYFFSVNLLGIHAILVLAFLATRWIRPSGQELDSFSQQFIRGRAPRFTLSSAYVTTTLLTSIVIGMLCARSLHYQFFAYLAWATPFLLWQANLHPGLIYAIWAVQEGAWNVFPSTITSSVAVVACLAAPVVMLLVNDNSLHGPQDEAEETLKTK</sequence>
<feature type="transmembrane region" description="Helical" evidence="14">
    <location>
        <begin position="335"/>
        <end position="363"/>
    </location>
</feature>
<evidence type="ECO:0000256" key="3">
    <source>
        <dbReference type="ARBA" id="ARBA00011964"/>
    </source>
</evidence>
<feature type="transmembrane region" description="Helical" evidence="14">
    <location>
        <begin position="175"/>
        <end position="198"/>
    </location>
</feature>
<evidence type="ECO:0000256" key="12">
    <source>
        <dbReference type="ARBA" id="ARBA00049506"/>
    </source>
</evidence>
<dbReference type="Proteomes" id="UP000214365">
    <property type="component" value="Unassembled WGS sequence"/>
</dbReference>
<dbReference type="GO" id="GO:0006488">
    <property type="term" value="P:dolichol-linked oligosaccharide biosynthetic process"/>
    <property type="evidence" value="ECO:0007669"/>
    <property type="project" value="EnsemblFungi"/>
</dbReference>
<dbReference type="AlphaFoldDB" id="A0A1Q5Q7T6"/>
<gene>
    <name evidence="15" type="ORF">UA08_08484</name>
</gene>
<comment type="function">
    <text evidence="11 14">Dol-P-Man:Man(5)GlcNAc(2)-PP-Dol alpha-1,3-mannosyltransferase that operates in the biosynthetic pathway of dolichol-linked oligosaccharides, the glycan precursors employed in protein asparagine (N)-glycosylation. The assembly of dolichol-linked oligosaccharides begins on the cytosolic side of the endoplasmic reticulum membrane and finishes in its lumen. The sequential addition of sugars to dolichol pyrophosphate produces dolichol-linked oligosaccharides containing fourteen sugars, including two GlcNAcs, nine mannoses and three glucoses. Once assembled, the oligosaccharide is transferred from the lipid to nascent proteins by oligosaccharyltransferases. In the lumen of the endoplasmic reticulum, adds the first dolichyl beta-D-mannosyl phosphate derived mannose in an alpha-1,3 linkage to Man(5)GlcNAc(2)-PP-dolichol to produce Man(6)GlcNAc(2)-PP-dolichol.</text>
</comment>
<dbReference type="STRING" id="1441469.A0A1Q5Q7T6"/>
<dbReference type="RefSeq" id="XP_020116394.1">
    <property type="nucleotide sequence ID" value="XM_020263378.1"/>
</dbReference>
<feature type="transmembrane region" description="Helical" evidence="14">
    <location>
        <begin position="21"/>
        <end position="42"/>
    </location>
</feature>
<feature type="transmembrane region" description="Helical" evidence="14">
    <location>
        <begin position="142"/>
        <end position="163"/>
    </location>
</feature>
<feature type="transmembrane region" description="Helical" evidence="14">
    <location>
        <begin position="102"/>
        <end position="122"/>
    </location>
</feature>
<feature type="transmembrane region" description="Helical" evidence="14">
    <location>
        <begin position="310"/>
        <end position="328"/>
    </location>
</feature>
<evidence type="ECO:0000313" key="15">
    <source>
        <dbReference type="EMBL" id="OKL56273.1"/>
    </source>
</evidence>
<keyword evidence="10 14" id="KW-0472">Membrane</keyword>
<dbReference type="PANTHER" id="PTHR12646">
    <property type="entry name" value="NOT56 - RELATED"/>
    <property type="match status" value="1"/>
</dbReference>
<feature type="transmembrane region" description="Helical" evidence="14">
    <location>
        <begin position="375"/>
        <end position="394"/>
    </location>
</feature>
<keyword evidence="7 14" id="KW-0812">Transmembrane</keyword>
<dbReference type="OrthoDB" id="20028at2759"/>
<evidence type="ECO:0000256" key="2">
    <source>
        <dbReference type="ARBA" id="ARBA00004922"/>
    </source>
</evidence>
<evidence type="ECO:0000256" key="4">
    <source>
        <dbReference type="ARBA" id="ARBA00015561"/>
    </source>
</evidence>
<evidence type="ECO:0000256" key="14">
    <source>
        <dbReference type="RuleBase" id="RU364047"/>
    </source>
</evidence>
<dbReference type="GeneID" id="31008240"/>
<organism evidence="15 16">
    <name type="scientific">Talaromyces atroroseus</name>
    <dbReference type="NCBI Taxonomy" id="1441469"/>
    <lineage>
        <taxon>Eukaryota</taxon>
        <taxon>Fungi</taxon>
        <taxon>Dikarya</taxon>
        <taxon>Ascomycota</taxon>
        <taxon>Pezizomycotina</taxon>
        <taxon>Eurotiomycetes</taxon>
        <taxon>Eurotiomycetidae</taxon>
        <taxon>Eurotiales</taxon>
        <taxon>Trichocomaceae</taxon>
        <taxon>Talaromyces</taxon>
        <taxon>Talaromyces sect. Trachyspermi</taxon>
    </lineage>
</organism>
<dbReference type="EMBL" id="LFMY01000015">
    <property type="protein sequence ID" value="OKL56273.1"/>
    <property type="molecule type" value="Genomic_DNA"/>
</dbReference>
<proteinExistence type="inferred from homology"/>
<evidence type="ECO:0000256" key="5">
    <source>
        <dbReference type="ARBA" id="ARBA00022676"/>
    </source>
</evidence>
<reference evidence="15 16" key="1">
    <citation type="submission" date="2015-06" db="EMBL/GenBank/DDBJ databases">
        <title>Talaromyces atroroseus IBT 11181 draft genome.</title>
        <authorList>
            <person name="Rasmussen K.B."/>
            <person name="Rasmussen S."/>
            <person name="Petersen B."/>
            <person name="Sicheritz-Ponten T."/>
            <person name="Mortensen U.H."/>
            <person name="Thrane U."/>
        </authorList>
    </citation>
    <scope>NUCLEOTIDE SEQUENCE [LARGE SCALE GENOMIC DNA]</scope>
    <source>
        <strain evidence="15 16">IBT 11181</strain>
    </source>
</reference>
<evidence type="ECO:0000256" key="8">
    <source>
        <dbReference type="ARBA" id="ARBA00022824"/>
    </source>
</evidence>
<comment type="similarity">
    <text evidence="13">Belongs to the glycosyltransferase ALG3 family.</text>
</comment>
<evidence type="ECO:0000313" key="16">
    <source>
        <dbReference type="Proteomes" id="UP000214365"/>
    </source>
</evidence>
<dbReference type="GO" id="GO:0052925">
    <property type="term" value="F:dol-P-Man:Man(5)GlcNAc(2)-PP-Dol alpha-1,3-mannosyltransferase activity"/>
    <property type="evidence" value="ECO:0007669"/>
    <property type="project" value="UniProtKB-EC"/>
</dbReference>
<keyword evidence="8 14" id="KW-0256">Endoplasmic reticulum</keyword>
<dbReference type="UniPathway" id="UPA00378"/>
<dbReference type="GO" id="GO:0005789">
    <property type="term" value="C:endoplasmic reticulum membrane"/>
    <property type="evidence" value="ECO:0007669"/>
    <property type="project" value="UniProtKB-SubCell"/>
</dbReference>
<protein>
    <recommendedName>
        <fullName evidence="4 14">Dol-P-Man:Man(5)GlcNAc(2)-PP-Dol alpha-1,3-mannosyltransferase</fullName>
        <ecNumber evidence="3 14">2.4.1.258</ecNumber>
    </recommendedName>
    <alternativeName>
        <fullName evidence="14">Dol-P-Man-dependent alpha(1-3)-mannosyltransferase</fullName>
    </alternativeName>
</protein>
<feature type="transmembrane region" description="Helical" evidence="14">
    <location>
        <begin position="204"/>
        <end position="224"/>
    </location>
</feature>
<feature type="transmembrane region" description="Helical" evidence="14">
    <location>
        <begin position="261"/>
        <end position="284"/>
    </location>
</feature>
<accession>A0A1Q5Q7T6</accession>
<evidence type="ECO:0000256" key="11">
    <source>
        <dbReference type="ARBA" id="ARBA00044743"/>
    </source>
</evidence>
<evidence type="ECO:0000256" key="13">
    <source>
        <dbReference type="ARBA" id="ARBA00093457"/>
    </source>
</evidence>
<dbReference type="InterPro" id="IPR007873">
    <property type="entry name" value="Glycosyltransferase_ALG3"/>
</dbReference>
<evidence type="ECO:0000256" key="6">
    <source>
        <dbReference type="ARBA" id="ARBA00022679"/>
    </source>
</evidence>
<evidence type="ECO:0000256" key="9">
    <source>
        <dbReference type="ARBA" id="ARBA00022989"/>
    </source>
</evidence>
<evidence type="ECO:0000256" key="10">
    <source>
        <dbReference type="ARBA" id="ARBA00023136"/>
    </source>
</evidence>
<dbReference type="Pfam" id="PF05208">
    <property type="entry name" value="ALG3"/>
    <property type="match status" value="1"/>
</dbReference>
<comment type="catalytic activity">
    <reaction evidence="12 14">
        <text>an alpha-D-Man-(1-&gt;2)-alpha-D-Man-(1-&gt;2)-alpha-D-Man-(1-&gt;3)-[alpha-D-Man-(1-&gt;6)]-beta-D-Man-(1-&gt;4)-beta-D-GlcNAc-(1-&gt;4)-alpha-D-GlcNAc-diphospho-di-trans,poly-cis-dolichol + a di-trans,poly-cis-dolichyl beta-D-mannosyl phosphate = an alpha-D-Man-(1-&gt;2)-alpha-D-Man-(1-&gt;2)-alpha-D-Man-(1-&gt;3)-[alpha-D-Man-(1-&gt;3)-alpha-D-Man-(1-&gt;6)]-beta-D-Man-(1-&gt;4)-beta-D-GlcNAc-(1-&gt;4)-alpha-D-GlcNAc-diphospho-di-trans,poly-cis-dolichol + a di-trans,poly-cis-dolichyl phosphate + H(+)</text>
        <dbReference type="Rhea" id="RHEA:29527"/>
        <dbReference type="Rhea" id="RHEA-COMP:19498"/>
        <dbReference type="Rhea" id="RHEA-COMP:19501"/>
        <dbReference type="Rhea" id="RHEA-COMP:19516"/>
        <dbReference type="Rhea" id="RHEA-COMP:19517"/>
        <dbReference type="ChEBI" id="CHEBI:15378"/>
        <dbReference type="ChEBI" id="CHEBI:57683"/>
        <dbReference type="ChEBI" id="CHEBI:58211"/>
        <dbReference type="ChEBI" id="CHEBI:132515"/>
        <dbReference type="ChEBI" id="CHEBI:132516"/>
        <dbReference type="EC" id="2.4.1.258"/>
    </reaction>
    <physiologicalReaction direction="left-to-right" evidence="12 14">
        <dbReference type="Rhea" id="RHEA:29528"/>
    </physiologicalReaction>
</comment>
<keyword evidence="16" id="KW-1185">Reference proteome</keyword>
<comment type="pathway">
    <text evidence="2 14">Protein modification; protein glycosylation.</text>
</comment>
<keyword evidence="6 14" id="KW-0808">Transferase</keyword>
<evidence type="ECO:0000256" key="1">
    <source>
        <dbReference type="ARBA" id="ARBA00004477"/>
    </source>
</evidence>
<name>A0A1Q5Q7T6_TALAT</name>
<comment type="caution">
    <text evidence="15">The sequence shown here is derived from an EMBL/GenBank/DDBJ whole genome shotgun (WGS) entry which is preliminary data.</text>
</comment>
<dbReference type="PANTHER" id="PTHR12646:SF0">
    <property type="entry name" value="DOL-P-MAN:MAN(5)GLCNAC(2)-PP-DOL ALPHA-1,3-MANNOSYLTRANSFERASE"/>
    <property type="match status" value="1"/>
</dbReference>
<dbReference type="EC" id="2.4.1.258" evidence="3 14"/>
<dbReference type="GO" id="GO:0018279">
    <property type="term" value="P:protein N-linked glycosylation via asparagine"/>
    <property type="evidence" value="ECO:0007669"/>
    <property type="project" value="EnsemblFungi"/>
</dbReference>
<keyword evidence="9 14" id="KW-1133">Transmembrane helix</keyword>
<evidence type="ECO:0000256" key="7">
    <source>
        <dbReference type="ARBA" id="ARBA00022692"/>
    </source>
</evidence>